<dbReference type="SUPFAM" id="SSF53850">
    <property type="entry name" value="Periplasmic binding protein-like II"/>
    <property type="match status" value="1"/>
</dbReference>
<reference evidence="6 7" key="1">
    <citation type="journal article" date="2003" name="Genome Res.">
        <title>Comparative complete genome sequence analysis of the amino acid replacements responsible for the thermostability of Corynebacterium efficiens.</title>
        <authorList>
            <person name="Nishio Y."/>
            <person name="Nakamura Y."/>
            <person name="Kawarabayasi Y."/>
            <person name="Usuda Y."/>
            <person name="Kimura E."/>
            <person name="Sugimoto S."/>
            <person name="Matsui K."/>
            <person name="Yamagishi A."/>
            <person name="Kikuchi H."/>
            <person name="Ikeo K."/>
            <person name="Gojobori T."/>
        </authorList>
    </citation>
    <scope>NUCLEOTIDE SEQUENCE [LARGE SCALE GENOMIC DNA]</scope>
    <source>
        <strain evidence="7">DSM 44549 / YS-314 / AJ 12310 / JCM 11189 / NBRC 100395</strain>
    </source>
</reference>
<name>Q8FMB9_COREF</name>
<dbReference type="Proteomes" id="UP000001409">
    <property type="component" value="Chromosome"/>
</dbReference>
<organism evidence="6 7">
    <name type="scientific">Corynebacterium efficiens (strain DSM 44549 / YS-314 / AJ 12310 / JCM 11189 / NBRC 100395)</name>
    <dbReference type="NCBI Taxonomy" id="196164"/>
    <lineage>
        <taxon>Bacteria</taxon>
        <taxon>Bacillati</taxon>
        <taxon>Actinomycetota</taxon>
        <taxon>Actinomycetes</taxon>
        <taxon>Mycobacteriales</taxon>
        <taxon>Corynebacteriaceae</taxon>
        <taxon>Corynebacterium</taxon>
    </lineage>
</organism>
<dbReference type="HOGENOM" id="CLU_019602_18_4_11"/>
<sequence length="368" mass="40477">MDRYPATTAGVPVMTGAYRRPGRLLPTLVGALLSATLLASCVNPEIDTSATMDDMYPRINPEAGPPLPPGSKVEAPGTVPARPVITDTWEGSLSPDDRQPKERVPEIFQRGRLIVGVDQSKNLLSFRDPVSGQLRGFEVQLAKEIARDIFGNPEAVDFRFIEAGDSLRGLSRGDVDMVIRSVSVTEDRLRRMEFSTPYMRTQTRLLVMDNSGIQGIEDLAGNTVCVADGSTALQKTRAMAPESSILRTRNWSDCLMALQQQQAQAILGDDAVLAGIAAQDPYTRILPSILAWESYAVAIAPSRASRDTTGLVRQVNATMERIQEDTTWWSMFNDWFGQHLYTYGPPPLQYRDEPQAEDGDDGETDDGQ</sequence>
<dbReference type="PANTHER" id="PTHR30085">
    <property type="entry name" value="AMINO ACID ABC TRANSPORTER PERMEASE"/>
    <property type="match status" value="1"/>
</dbReference>
<comment type="similarity">
    <text evidence="1">Belongs to the bacterial solute-binding protein 3 family.</text>
</comment>
<proteinExistence type="inferred from homology"/>
<dbReference type="AlphaFoldDB" id="Q8FMB9"/>
<keyword evidence="2" id="KW-0813">Transport</keyword>
<evidence type="ECO:0000256" key="1">
    <source>
        <dbReference type="ARBA" id="ARBA00010333"/>
    </source>
</evidence>
<dbReference type="EMBL" id="BA000035">
    <property type="protein sequence ID" value="BAC19398.1"/>
    <property type="molecule type" value="Genomic_DNA"/>
</dbReference>
<dbReference type="GO" id="GO:0005576">
    <property type="term" value="C:extracellular region"/>
    <property type="evidence" value="ECO:0007669"/>
    <property type="project" value="TreeGrafter"/>
</dbReference>
<keyword evidence="3" id="KW-0732">Signal</keyword>
<feature type="domain" description="Solute-binding protein family 3/N-terminal" evidence="5">
    <location>
        <begin position="112"/>
        <end position="339"/>
    </location>
</feature>
<dbReference type="GO" id="GO:0006865">
    <property type="term" value="P:amino acid transport"/>
    <property type="evidence" value="ECO:0007669"/>
    <property type="project" value="TreeGrafter"/>
</dbReference>
<dbReference type="InterPro" id="IPR051455">
    <property type="entry name" value="Bact_solute-bind_prot3"/>
</dbReference>
<feature type="region of interest" description="Disordered" evidence="4">
    <location>
        <begin position="346"/>
        <end position="368"/>
    </location>
</feature>
<accession>Q8FMB9</accession>
<dbReference type="GO" id="GO:0030288">
    <property type="term" value="C:outer membrane-bounded periplasmic space"/>
    <property type="evidence" value="ECO:0007669"/>
    <property type="project" value="TreeGrafter"/>
</dbReference>
<evidence type="ECO:0000313" key="7">
    <source>
        <dbReference type="Proteomes" id="UP000001409"/>
    </source>
</evidence>
<evidence type="ECO:0000256" key="2">
    <source>
        <dbReference type="ARBA" id="ARBA00022448"/>
    </source>
</evidence>
<dbReference type="KEGG" id="cef:CE2588"/>
<dbReference type="Pfam" id="PF00497">
    <property type="entry name" value="SBP_bac_3"/>
    <property type="match status" value="1"/>
</dbReference>
<evidence type="ECO:0000259" key="5">
    <source>
        <dbReference type="SMART" id="SM00062"/>
    </source>
</evidence>
<dbReference type="PANTHER" id="PTHR30085:SF6">
    <property type="entry name" value="ABC TRANSPORTER GLUTAMINE-BINDING PROTEIN GLNH"/>
    <property type="match status" value="1"/>
</dbReference>
<dbReference type="InterPro" id="IPR001638">
    <property type="entry name" value="Solute-binding_3/MltF_N"/>
</dbReference>
<feature type="compositionally biased region" description="Acidic residues" evidence="4">
    <location>
        <begin position="355"/>
        <end position="368"/>
    </location>
</feature>
<dbReference type="Gene3D" id="3.40.190.10">
    <property type="entry name" value="Periplasmic binding protein-like II"/>
    <property type="match status" value="2"/>
</dbReference>
<evidence type="ECO:0000313" key="6">
    <source>
        <dbReference type="EMBL" id="BAC19398.1"/>
    </source>
</evidence>
<keyword evidence="7" id="KW-1185">Reference proteome</keyword>
<protein>
    <submittedName>
        <fullName evidence="6">Putative amino acid ABC transporter glutamin-binding protein</fullName>
    </submittedName>
</protein>
<dbReference type="SMART" id="SM00062">
    <property type="entry name" value="PBPb"/>
    <property type="match status" value="1"/>
</dbReference>
<dbReference type="eggNOG" id="COG0834">
    <property type="taxonomic scope" value="Bacteria"/>
</dbReference>
<dbReference type="STRING" id="196164.gene:10743035"/>
<evidence type="ECO:0000256" key="3">
    <source>
        <dbReference type="ARBA" id="ARBA00022729"/>
    </source>
</evidence>
<evidence type="ECO:0000256" key="4">
    <source>
        <dbReference type="SAM" id="MobiDB-lite"/>
    </source>
</evidence>